<proteinExistence type="predicted"/>
<gene>
    <name evidence="1" type="ORF">FHX73_18122</name>
</gene>
<evidence type="ECO:0000313" key="2">
    <source>
        <dbReference type="Proteomes" id="UP000317940"/>
    </source>
</evidence>
<name>A0A561SA49_9ACTN</name>
<organism evidence="1 2">
    <name type="scientific">Kitasatospora viridis</name>
    <dbReference type="NCBI Taxonomy" id="281105"/>
    <lineage>
        <taxon>Bacteria</taxon>
        <taxon>Bacillati</taxon>
        <taxon>Actinomycetota</taxon>
        <taxon>Actinomycetes</taxon>
        <taxon>Kitasatosporales</taxon>
        <taxon>Streptomycetaceae</taxon>
        <taxon>Kitasatospora</taxon>
    </lineage>
</organism>
<dbReference type="EMBL" id="VIWT01000008">
    <property type="protein sequence ID" value="TWF71751.1"/>
    <property type="molecule type" value="Genomic_DNA"/>
</dbReference>
<evidence type="ECO:0000313" key="1">
    <source>
        <dbReference type="EMBL" id="TWF71751.1"/>
    </source>
</evidence>
<sequence>MGARLTVVEEAGDSAQRNIAISTQLNAAAAEQITPLTTWCDDALEAWDRSGQAQKPSRCVCGKIPFTWDQAEQQLLEFKILHDVRGNEARRERRIYACRTVPWTWHFTSSENWYAGETVT</sequence>
<keyword evidence="2" id="KW-1185">Reference proteome</keyword>
<protein>
    <submittedName>
        <fullName evidence="1">Uncharacterized protein</fullName>
    </submittedName>
</protein>
<reference evidence="1 2" key="1">
    <citation type="submission" date="2019-06" db="EMBL/GenBank/DDBJ databases">
        <title>Sequencing the genomes of 1000 actinobacteria strains.</title>
        <authorList>
            <person name="Klenk H.-P."/>
        </authorList>
    </citation>
    <scope>NUCLEOTIDE SEQUENCE [LARGE SCALE GENOMIC DNA]</scope>
    <source>
        <strain evidence="1 2">DSM 44826</strain>
    </source>
</reference>
<accession>A0A561SA49</accession>
<dbReference type="AlphaFoldDB" id="A0A561SA49"/>
<dbReference type="Proteomes" id="UP000317940">
    <property type="component" value="Unassembled WGS sequence"/>
</dbReference>
<comment type="caution">
    <text evidence="1">The sequence shown here is derived from an EMBL/GenBank/DDBJ whole genome shotgun (WGS) entry which is preliminary data.</text>
</comment>